<dbReference type="EMBL" id="MRZV01000294">
    <property type="protein sequence ID" value="PIK53261.1"/>
    <property type="molecule type" value="Genomic_DNA"/>
</dbReference>
<proteinExistence type="predicted"/>
<gene>
    <name evidence="2" type="ORF">BSL78_09835</name>
</gene>
<sequence length="213" mass="23889">MASSRYSCNCRPRKDRNRESSSSPCQWTTSRYWVPKLVWSIDGSQTVDNDRIDPGSNQRLQTEQSRIVGDYMLLDIAIEGIPATSLIDTGSQVTTLSEKFFKQHLMDQGVTVGPITWLKLTAANGLDVPFSGCVEVNLNISGITIHTVALLVPREPLPGVPCLLEMNTIRQCNRELFQSQDPACQQQFSQNPHHAVLLQVIHQVREDNDQDPE</sequence>
<dbReference type="CDD" id="cd00303">
    <property type="entry name" value="retropepsin_like"/>
    <property type="match status" value="1"/>
</dbReference>
<name>A0A2G8KZ42_STIJA</name>
<dbReference type="STRING" id="307972.A0A2G8KZ42"/>
<protein>
    <recommendedName>
        <fullName evidence="4">Peptidase A2 domain-containing protein</fullName>
    </recommendedName>
</protein>
<evidence type="ECO:0008006" key="4">
    <source>
        <dbReference type="Google" id="ProtNLM"/>
    </source>
</evidence>
<evidence type="ECO:0000313" key="2">
    <source>
        <dbReference type="EMBL" id="PIK53261.1"/>
    </source>
</evidence>
<keyword evidence="3" id="KW-1185">Reference proteome</keyword>
<evidence type="ECO:0000313" key="3">
    <source>
        <dbReference type="Proteomes" id="UP000230750"/>
    </source>
</evidence>
<dbReference type="InterPro" id="IPR021109">
    <property type="entry name" value="Peptidase_aspartic_dom_sf"/>
</dbReference>
<reference evidence="2 3" key="1">
    <citation type="journal article" date="2017" name="PLoS Biol.">
        <title>The sea cucumber genome provides insights into morphological evolution and visceral regeneration.</title>
        <authorList>
            <person name="Zhang X."/>
            <person name="Sun L."/>
            <person name="Yuan J."/>
            <person name="Sun Y."/>
            <person name="Gao Y."/>
            <person name="Zhang L."/>
            <person name="Li S."/>
            <person name="Dai H."/>
            <person name="Hamel J.F."/>
            <person name="Liu C."/>
            <person name="Yu Y."/>
            <person name="Liu S."/>
            <person name="Lin W."/>
            <person name="Guo K."/>
            <person name="Jin S."/>
            <person name="Xu P."/>
            <person name="Storey K.B."/>
            <person name="Huan P."/>
            <person name="Zhang T."/>
            <person name="Zhou Y."/>
            <person name="Zhang J."/>
            <person name="Lin C."/>
            <person name="Li X."/>
            <person name="Xing L."/>
            <person name="Huo D."/>
            <person name="Sun M."/>
            <person name="Wang L."/>
            <person name="Mercier A."/>
            <person name="Li F."/>
            <person name="Yang H."/>
            <person name="Xiang J."/>
        </authorList>
    </citation>
    <scope>NUCLEOTIDE SEQUENCE [LARGE SCALE GENOMIC DNA]</scope>
    <source>
        <strain evidence="2">Shaxun</strain>
        <tissue evidence="2">Muscle</tissue>
    </source>
</reference>
<evidence type="ECO:0000256" key="1">
    <source>
        <dbReference type="SAM" id="MobiDB-lite"/>
    </source>
</evidence>
<organism evidence="2 3">
    <name type="scientific">Stichopus japonicus</name>
    <name type="common">Sea cucumber</name>
    <dbReference type="NCBI Taxonomy" id="307972"/>
    <lineage>
        <taxon>Eukaryota</taxon>
        <taxon>Metazoa</taxon>
        <taxon>Echinodermata</taxon>
        <taxon>Eleutherozoa</taxon>
        <taxon>Echinozoa</taxon>
        <taxon>Holothuroidea</taxon>
        <taxon>Aspidochirotacea</taxon>
        <taxon>Aspidochirotida</taxon>
        <taxon>Stichopodidae</taxon>
        <taxon>Apostichopus</taxon>
    </lineage>
</organism>
<dbReference type="OrthoDB" id="4369127at2759"/>
<accession>A0A2G8KZ42</accession>
<comment type="caution">
    <text evidence="2">The sequence shown here is derived from an EMBL/GenBank/DDBJ whole genome shotgun (WGS) entry which is preliminary data.</text>
</comment>
<dbReference type="Proteomes" id="UP000230750">
    <property type="component" value="Unassembled WGS sequence"/>
</dbReference>
<feature type="region of interest" description="Disordered" evidence="1">
    <location>
        <begin position="1"/>
        <end position="25"/>
    </location>
</feature>
<dbReference type="Gene3D" id="2.40.70.10">
    <property type="entry name" value="Acid Proteases"/>
    <property type="match status" value="1"/>
</dbReference>
<dbReference type="SUPFAM" id="SSF50630">
    <property type="entry name" value="Acid proteases"/>
    <property type="match status" value="1"/>
</dbReference>
<dbReference type="AlphaFoldDB" id="A0A2G8KZ42"/>